<feature type="signal peptide" evidence="1">
    <location>
        <begin position="1"/>
        <end position="15"/>
    </location>
</feature>
<dbReference type="AlphaFoldDB" id="L8X4I1"/>
<protein>
    <recommendedName>
        <fullName evidence="4">Secreted protein</fullName>
    </recommendedName>
</protein>
<proteinExistence type="predicted"/>
<evidence type="ECO:0000313" key="3">
    <source>
        <dbReference type="Proteomes" id="UP000011668"/>
    </source>
</evidence>
<dbReference type="HOGENOM" id="CLU_2795685_0_0_1"/>
<reference evidence="2 3" key="1">
    <citation type="journal article" date="2013" name="Nat. Commun.">
        <title>The evolution and pathogenic mechanisms of the rice sheath blight pathogen.</title>
        <authorList>
            <person name="Zheng A."/>
            <person name="Lin R."/>
            <person name="Xu L."/>
            <person name="Qin P."/>
            <person name="Tang C."/>
            <person name="Ai P."/>
            <person name="Zhang D."/>
            <person name="Liu Y."/>
            <person name="Sun Z."/>
            <person name="Feng H."/>
            <person name="Wang Y."/>
            <person name="Chen Y."/>
            <person name="Liang X."/>
            <person name="Fu R."/>
            <person name="Li Q."/>
            <person name="Zhang J."/>
            <person name="Yu X."/>
            <person name="Xie Z."/>
            <person name="Ding L."/>
            <person name="Guan P."/>
            <person name="Tang J."/>
            <person name="Liang Y."/>
            <person name="Wang S."/>
            <person name="Deng Q."/>
            <person name="Li S."/>
            <person name="Zhu J."/>
            <person name="Wang L."/>
            <person name="Liu H."/>
            <person name="Li P."/>
        </authorList>
    </citation>
    <scope>NUCLEOTIDE SEQUENCE [LARGE SCALE GENOMIC DNA]</scope>
    <source>
        <strain evidence="3">AG-1 IA</strain>
    </source>
</reference>
<dbReference type="EMBL" id="AFRT01000139">
    <property type="protein sequence ID" value="ELU45206.1"/>
    <property type="molecule type" value="Genomic_DNA"/>
</dbReference>
<accession>L8X4I1</accession>
<evidence type="ECO:0000256" key="1">
    <source>
        <dbReference type="SAM" id="SignalP"/>
    </source>
</evidence>
<organism evidence="2 3">
    <name type="scientific">Thanatephorus cucumeris (strain AG1-IA)</name>
    <name type="common">Rice sheath blight fungus</name>
    <name type="synonym">Rhizoctonia solani</name>
    <dbReference type="NCBI Taxonomy" id="983506"/>
    <lineage>
        <taxon>Eukaryota</taxon>
        <taxon>Fungi</taxon>
        <taxon>Dikarya</taxon>
        <taxon>Basidiomycota</taxon>
        <taxon>Agaricomycotina</taxon>
        <taxon>Agaricomycetes</taxon>
        <taxon>Cantharellales</taxon>
        <taxon>Ceratobasidiaceae</taxon>
        <taxon>Rhizoctonia</taxon>
        <taxon>Rhizoctonia solani AG-1</taxon>
    </lineage>
</organism>
<feature type="chain" id="PRO_5013017229" description="Secreted protein" evidence="1">
    <location>
        <begin position="16"/>
        <end position="68"/>
    </location>
</feature>
<sequence length="68" mass="7846">MFINAIFILSFGLLASDICRVGERDSKRIARLPCRPDVVGVLDRSVVRRTRDIFKFIFRATFERGKSL</sequence>
<comment type="caution">
    <text evidence="2">The sequence shown here is derived from an EMBL/GenBank/DDBJ whole genome shotgun (WGS) entry which is preliminary data.</text>
</comment>
<dbReference type="Proteomes" id="UP000011668">
    <property type="component" value="Unassembled WGS sequence"/>
</dbReference>
<name>L8X4I1_THACA</name>
<gene>
    <name evidence="2" type="ORF">AG1IA_00763</name>
</gene>
<keyword evidence="3" id="KW-1185">Reference proteome</keyword>
<evidence type="ECO:0008006" key="4">
    <source>
        <dbReference type="Google" id="ProtNLM"/>
    </source>
</evidence>
<evidence type="ECO:0000313" key="2">
    <source>
        <dbReference type="EMBL" id="ELU45206.1"/>
    </source>
</evidence>
<keyword evidence="1" id="KW-0732">Signal</keyword>